<sequence>MRVRSCLLWRAEVLLRSAQYGLYLMPGVVLLHTAVSKQFAAIDQRTPTVCLFSLWWCARCIERSAFHATKMDGLQR</sequence>
<keyword evidence="2" id="KW-1185">Reference proteome</keyword>
<gene>
    <name evidence="1" type="ORF">SAMN05421553_0199</name>
</gene>
<organism evidence="1 2">
    <name type="scientific">Pseudomonas anguilliseptica</name>
    <dbReference type="NCBI Taxonomy" id="53406"/>
    <lineage>
        <taxon>Bacteria</taxon>
        <taxon>Pseudomonadati</taxon>
        <taxon>Pseudomonadota</taxon>
        <taxon>Gammaproteobacteria</taxon>
        <taxon>Pseudomonadales</taxon>
        <taxon>Pseudomonadaceae</taxon>
        <taxon>Pseudomonas</taxon>
    </lineage>
</organism>
<accession>A0A1H4P5Z9</accession>
<evidence type="ECO:0000313" key="2">
    <source>
        <dbReference type="Proteomes" id="UP000242849"/>
    </source>
</evidence>
<dbReference type="AlphaFoldDB" id="A0A1H4P5Z9"/>
<evidence type="ECO:0000313" key="1">
    <source>
        <dbReference type="EMBL" id="SEC02886.1"/>
    </source>
</evidence>
<reference evidence="2" key="1">
    <citation type="submission" date="2016-10" db="EMBL/GenBank/DDBJ databases">
        <authorList>
            <person name="Varghese N."/>
            <person name="Submissions S."/>
        </authorList>
    </citation>
    <scope>NUCLEOTIDE SEQUENCE [LARGE SCALE GENOMIC DNA]</scope>
    <source>
        <strain evidence="2">DSM 12111</strain>
    </source>
</reference>
<protein>
    <submittedName>
        <fullName evidence="1">Uncharacterized protein</fullName>
    </submittedName>
</protein>
<name>A0A1H4P5Z9_PSEAG</name>
<proteinExistence type="predicted"/>
<dbReference type="EMBL" id="FNSC01000001">
    <property type="protein sequence ID" value="SEC02886.1"/>
    <property type="molecule type" value="Genomic_DNA"/>
</dbReference>
<dbReference type="Proteomes" id="UP000242849">
    <property type="component" value="Unassembled WGS sequence"/>
</dbReference>
<dbReference type="STRING" id="53406.SAMN05421553_0199"/>